<feature type="signal peptide" evidence="1">
    <location>
        <begin position="1"/>
        <end position="20"/>
    </location>
</feature>
<sequence>MIVDLCFLLALLSSLHPYLAFTHCSHHRTDGAASEELSVFVDAYKSQSDCGGIGEWLCCARFFKEDGFLYIARWPYRI</sequence>
<evidence type="ECO:0000313" key="2">
    <source>
        <dbReference type="EMBL" id="KAI0507704.1"/>
    </source>
</evidence>
<evidence type="ECO:0008006" key="4">
    <source>
        <dbReference type="Google" id="ProtNLM"/>
    </source>
</evidence>
<evidence type="ECO:0000313" key="3">
    <source>
        <dbReference type="Proteomes" id="UP000829196"/>
    </source>
</evidence>
<dbReference type="Proteomes" id="UP000829196">
    <property type="component" value="Unassembled WGS sequence"/>
</dbReference>
<proteinExistence type="predicted"/>
<dbReference type="AlphaFoldDB" id="A0A8T3BA12"/>
<comment type="caution">
    <text evidence="2">The sequence shown here is derived from an EMBL/GenBank/DDBJ whole genome shotgun (WGS) entry which is preliminary data.</text>
</comment>
<feature type="chain" id="PRO_5035869798" description="Secreted protein" evidence="1">
    <location>
        <begin position="21"/>
        <end position="78"/>
    </location>
</feature>
<protein>
    <recommendedName>
        <fullName evidence="4">Secreted protein</fullName>
    </recommendedName>
</protein>
<keyword evidence="3" id="KW-1185">Reference proteome</keyword>
<dbReference type="EMBL" id="JAGYWB010000010">
    <property type="protein sequence ID" value="KAI0507704.1"/>
    <property type="molecule type" value="Genomic_DNA"/>
</dbReference>
<organism evidence="2 3">
    <name type="scientific">Dendrobium nobile</name>
    <name type="common">Orchid</name>
    <dbReference type="NCBI Taxonomy" id="94219"/>
    <lineage>
        <taxon>Eukaryota</taxon>
        <taxon>Viridiplantae</taxon>
        <taxon>Streptophyta</taxon>
        <taxon>Embryophyta</taxon>
        <taxon>Tracheophyta</taxon>
        <taxon>Spermatophyta</taxon>
        <taxon>Magnoliopsida</taxon>
        <taxon>Liliopsida</taxon>
        <taxon>Asparagales</taxon>
        <taxon>Orchidaceae</taxon>
        <taxon>Epidendroideae</taxon>
        <taxon>Malaxideae</taxon>
        <taxon>Dendrobiinae</taxon>
        <taxon>Dendrobium</taxon>
    </lineage>
</organism>
<reference evidence="2" key="1">
    <citation type="journal article" date="2022" name="Front. Genet.">
        <title>Chromosome-Scale Assembly of the Dendrobium nobile Genome Provides Insights Into the Molecular Mechanism of the Biosynthesis of the Medicinal Active Ingredient of Dendrobium.</title>
        <authorList>
            <person name="Xu Q."/>
            <person name="Niu S.-C."/>
            <person name="Li K.-L."/>
            <person name="Zheng P.-J."/>
            <person name="Zhang X.-J."/>
            <person name="Jia Y."/>
            <person name="Liu Y."/>
            <person name="Niu Y.-X."/>
            <person name="Yu L.-H."/>
            <person name="Chen D.-F."/>
            <person name="Zhang G.-Q."/>
        </authorList>
    </citation>
    <scope>NUCLEOTIDE SEQUENCE</scope>
    <source>
        <tissue evidence="2">Leaf</tissue>
    </source>
</reference>
<evidence type="ECO:0000256" key="1">
    <source>
        <dbReference type="SAM" id="SignalP"/>
    </source>
</evidence>
<accession>A0A8T3BA12</accession>
<name>A0A8T3BA12_DENNO</name>
<gene>
    <name evidence="2" type="ORF">KFK09_013832</name>
</gene>
<keyword evidence="1" id="KW-0732">Signal</keyword>